<feature type="domain" description="SiaC family regulatory phosphoprotein" evidence="1">
    <location>
        <begin position="6"/>
        <end position="124"/>
    </location>
</feature>
<keyword evidence="4" id="KW-1185">Reference proteome</keyword>
<dbReference type="EMBL" id="CP017603">
    <property type="protein sequence ID" value="AOY77934.1"/>
    <property type="molecule type" value="Genomic_DNA"/>
</dbReference>
<dbReference type="EMBL" id="CP020559">
    <property type="protein sequence ID" value="ARE88556.1"/>
    <property type="molecule type" value="Genomic_DNA"/>
</dbReference>
<gene>
    <name evidence="2" type="ORF">BJL90_19955</name>
    <name evidence="3" type="ORF">CLFO_29620</name>
</gene>
<evidence type="ECO:0000313" key="5">
    <source>
        <dbReference type="Proteomes" id="UP000192478"/>
    </source>
</evidence>
<evidence type="ECO:0000259" key="1">
    <source>
        <dbReference type="Pfam" id="PF09345"/>
    </source>
</evidence>
<dbReference type="AlphaFoldDB" id="A0AAC9RM34"/>
<evidence type="ECO:0000313" key="3">
    <source>
        <dbReference type="EMBL" id="ARE88556.1"/>
    </source>
</evidence>
<proteinExistence type="predicted"/>
<name>A0AAC9RM34_9CLOT</name>
<accession>A0AAC9RM34</accession>
<dbReference type="Proteomes" id="UP000192478">
    <property type="component" value="Chromosome"/>
</dbReference>
<evidence type="ECO:0000313" key="4">
    <source>
        <dbReference type="Proteomes" id="UP000177894"/>
    </source>
</evidence>
<reference evidence="3 5" key="2">
    <citation type="submission" date="2017-03" db="EMBL/GenBank/DDBJ databases">
        <title>Complete sequence of Clostridium formicaceticum DSM 92.</title>
        <authorList>
            <person name="Poehlein A."/>
            <person name="Karl M."/>
            <person name="Bengelsdorf F.R."/>
            <person name="Duerre P."/>
            <person name="Daniel R."/>
        </authorList>
    </citation>
    <scope>NUCLEOTIDE SEQUENCE [LARGE SCALE GENOMIC DNA]</scope>
    <source>
        <strain evidence="3 5">DSM 92</strain>
    </source>
</reference>
<dbReference type="InterPro" id="IPR018530">
    <property type="entry name" value="SiaC"/>
</dbReference>
<dbReference type="Pfam" id="PF09345">
    <property type="entry name" value="SiaC"/>
    <property type="match status" value="1"/>
</dbReference>
<dbReference type="RefSeq" id="WP_070972376.1">
    <property type="nucleotide sequence ID" value="NZ_CP017603.1"/>
</dbReference>
<dbReference type="KEGG" id="cfm:BJL90_19955"/>
<dbReference type="Proteomes" id="UP000177894">
    <property type="component" value="Chromosome"/>
</dbReference>
<reference evidence="2 4" key="1">
    <citation type="submission" date="2016-10" db="EMBL/GenBank/DDBJ databases">
        <title>Complete Genome Sequence of Acetogen Clostridium formicoaceticum ATCC 27076.</title>
        <authorList>
            <person name="Bao T."/>
            <person name="Cheng C."/>
            <person name="Zhao J."/>
            <person name="Yang S.-T."/>
            <person name="Wang J."/>
            <person name="Wang M."/>
        </authorList>
    </citation>
    <scope>NUCLEOTIDE SEQUENCE [LARGE SCALE GENOMIC DNA]</scope>
    <source>
        <strain evidence="2 4">ATCC 27076</strain>
    </source>
</reference>
<sequence>MNKYIVEGTKSTPYVALDYDEKKLVFEGQSYPENAYNVYEPIYKWLDEYFAKVEEEETIAEFFLSYINTSSTKCLIVLIEKLNKAYLQGKKIIIHWIYDEENGFDYEMGQDLMEDVDIPFLFIPAEDTN</sequence>
<protein>
    <recommendedName>
        <fullName evidence="1">SiaC family regulatory phosphoprotein domain-containing protein</fullName>
    </recommendedName>
</protein>
<evidence type="ECO:0000313" key="2">
    <source>
        <dbReference type="EMBL" id="AOY77934.1"/>
    </source>
</evidence>
<organism evidence="3 5">
    <name type="scientific">Clostridium formicaceticum</name>
    <dbReference type="NCBI Taxonomy" id="1497"/>
    <lineage>
        <taxon>Bacteria</taxon>
        <taxon>Bacillati</taxon>
        <taxon>Bacillota</taxon>
        <taxon>Clostridia</taxon>
        <taxon>Eubacteriales</taxon>
        <taxon>Clostridiaceae</taxon>
        <taxon>Clostridium</taxon>
    </lineage>
</organism>